<accession>A0A1J9QZ64</accession>
<reference evidence="2 3" key="1">
    <citation type="submission" date="2015-08" db="EMBL/GenBank/DDBJ databases">
        <title>Emmonsia species relationships and genome sequence.</title>
        <authorList>
            <person name="Cuomo C.A."/>
            <person name="Schwartz I.S."/>
            <person name="Kenyon C."/>
            <person name="De Hoog G.S."/>
            <person name="Govender N.P."/>
            <person name="Botha A."/>
            <person name="Moreno L."/>
            <person name="De Vries M."/>
            <person name="Munoz J.F."/>
            <person name="Stielow J.B."/>
        </authorList>
    </citation>
    <scope>NUCLEOTIDE SEQUENCE [LARGE SCALE GENOMIC DNA]</scope>
    <source>
        <strain evidence="2 3">EI222</strain>
    </source>
</reference>
<feature type="region of interest" description="Disordered" evidence="1">
    <location>
        <begin position="1"/>
        <end position="40"/>
    </location>
</feature>
<keyword evidence="3" id="KW-1185">Reference proteome</keyword>
<dbReference type="OrthoDB" id="3348320at2759"/>
<dbReference type="AlphaFoldDB" id="A0A1J9QZ64"/>
<name>A0A1J9QZ64_9EURO</name>
<sequence>MTTDFPRSHGDGINQEDLYQRRLPTRYKGANETKNKKSWLTSSNSPYLDEEIGKSKNLRKAAPLQLVAVGGFVAVSYFQNRTSTEDLDYMIDPTLENLSKIEDKLVRAIKNVADKKGYDEGWVNDKGPSIYSW</sequence>
<gene>
    <name evidence="2" type="ORF">ACJ73_03163</name>
</gene>
<organism evidence="2 3">
    <name type="scientific">Blastomyces percursus</name>
    <dbReference type="NCBI Taxonomy" id="1658174"/>
    <lineage>
        <taxon>Eukaryota</taxon>
        <taxon>Fungi</taxon>
        <taxon>Dikarya</taxon>
        <taxon>Ascomycota</taxon>
        <taxon>Pezizomycotina</taxon>
        <taxon>Eurotiomycetes</taxon>
        <taxon>Eurotiomycetidae</taxon>
        <taxon>Onygenales</taxon>
        <taxon>Ajellomycetaceae</taxon>
        <taxon>Blastomyces</taxon>
    </lineage>
</organism>
<evidence type="ECO:0000256" key="1">
    <source>
        <dbReference type="SAM" id="MobiDB-lite"/>
    </source>
</evidence>
<dbReference type="STRING" id="1658174.A0A1J9QZ64"/>
<feature type="compositionally biased region" description="Basic and acidic residues" evidence="1">
    <location>
        <begin position="1"/>
        <end position="10"/>
    </location>
</feature>
<dbReference type="Proteomes" id="UP000242791">
    <property type="component" value="Unassembled WGS sequence"/>
</dbReference>
<evidence type="ECO:0000313" key="2">
    <source>
        <dbReference type="EMBL" id="OJD25467.1"/>
    </source>
</evidence>
<dbReference type="EMBL" id="LGTZ01000370">
    <property type="protein sequence ID" value="OJD25467.1"/>
    <property type="molecule type" value="Genomic_DNA"/>
</dbReference>
<dbReference type="VEuPathDB" id="FungiDB:ACJ73_03163"/>
<proteinExistence type="predicted"/>
<comment type="caution">
    <text evidence="2">The sequence shown here is derived from an EMBL/GenBank/DDBJ whole genome shotgun (WGS) entry which is preliminary data.</text>
</comment>
<protein>
    <submittedName>
        <fullName evidence="2">Uncharacterized protein</fullName>
    </submittedName>
</protein>
<evidence type="ECO:0000313" key="3">
    <source>
        <dbReference type="Proteomes" id="UP000242791"/>
    </source>
</evidence>